<dbReference type="STRING" id="926559.JoomaDRAFT_1838"/>
<sequence>MKTYVLFILIAFSTFSGIAQRGVRIGYVDMDYILQNVEEYQMANKQLASKVQKWKGEAEDQEQTIQKMWADLNAEKILLTKELIQEREEEINALERQMKDYQQDRFGPQGDLVRQRSQLVKPIQDQVFNAVQEIAANKKYDFVFDKSADVVMLYSDKRHDISEQILRSINVTRKQEDRKAPNSALDEFQEEEKDPELKAREEAYEEKKETIANDVEARREAKLKEIEARKKAYEERRQKMLEEREARRKAKLEERERLKEENKSSNTTENEEGE</sequence>
<dbReference type="AlphaFoldDB" id="I3C5E9"/>
<dbReference type="HOGENOM" id="CLU_053320_0_0_10"/>
<evidence type="ECO:0000256" key="4">
    <source>
        <dbReference type="SAM" id="MobiDB-lite"/>
    </source>
</evidence>
<evidence type="ECO:0000256" key="1">
    <source>
        <dbReference type="ARBA" id="ARBA00009091"/>
    </source>
</evidence>
<accession>I3C5E9</accession>
<dbReference type="SUPFAM" id="SSF111384">
    <property type="entry name" value="OmpH-like"/>
    <property type="match status" value="1"/>
</dbReference>
<dbReference type="InterPro" id="IPR024930">
    <property type="entry name" value="Skp_dom_sf"/>
</dbReference>
<protein>
    <submittedName>
        <fullName evidence="5">Outer membrane protein</fullName>
    </submittedName>
</protein>
<feature type="coiled-coil region" evidence="3">
    <location>
        <begin position="37"/>
        <end position="104"/>
    </location>
</feature>
<organism evidence="5 6">
    <name type="scientific">Galbibacter orientalis DSM 19592</name>
    <dbReference type="NCBI Taxonomy" id="926559"/>
    <lineage>
        <taxon>Bacteria</taxon>
        <taxon>Pseudomonadati</taxon>
        <taxon>Bacteroidota</taxon>
        <taxon>Flavobacteriia</taxon>
        <taxon>Flavobacteriales</taxon>
        <taxon>Flavobacteriaceae</taxon>
        <taxon>Galbibacter</taxon>
    </lineage>
</organism>
<dbReference type="Pfam" id="PF03938">
    <property type="entry name" value="OmpH"/>
    <property type="match status" value="1"/>
</dbReference>
<dbReference type="Proteomes" id="UP000004690">
    <property type="component" value="Unassembled WGS sequence"/>
</dbReference>
<dbReference type="Gene3D" id="3.30.910.20">
    <property type="entry name" value="Skp domain"/>
    <property type="match status" value="1"/>
</dbReference>
<gene>
    <name evidence="5" type="ORF">JoomaDRAFT_1838</name>
</gene>
<dbReference type="eggNOG" id="COG2825">
    <property type="taxonomic scope" value="Bacteria"/>
</dbReference>
<dbReference type="RefSeq" id="WP_008612129.1">
    <property type="nucleotide sequence ID" value="NZ_JH651379.1"/>
</dbReference>
<dbReference type="GO" id="GO:0050821">
    <property type="term" value="P:protein stabilization"/>
    <property type="evidence" value="ECO:0007669"/>
    <property type="project" value="TreeGrafter"/>
</dbReference>
<proteinExistence type="inferred from homology"/>
<evidence type="ECO:0000256" key="2">
    <source>
        <dbReference type="ARBA" id="ARBA00022729"/>
    </source>
</evidence>
<dbReference type="PANTHER" id="PTHR35089:SF1">
    <property type="entry name" value="CHAPERONE PROTEIN SKP"/>
    <property type="match status" value="1"/>
</dbReference>
<comment type="similarity">
    <text evidence="1">Belongs to the Skp family.</text>
</comment>
<feature type="region of interest" description="Disordered" evidence="4">
    <location>
        <begin position="175"/>
        <end position="198"/>
    </location>
</feature>
<dbReference type="OrthoDB" id="9788552at2"/>
<evidence type="ECO:0000256" key="3">
    <source>
        <dbReference type="SAM" id="Coils"/>
    </source>
</evidence>
<keyword evidence="6" id="KW-1185">Reference proteome</keyword>
<dbReference type="GO" id="GO:0005829">
    <property type="term" value="C:cytosol"/>
    <property type="evidence" value="ECO:0007669"/>
    <property type="project" value="TreeGrafter"/>
</dbReference>
<dbReference type="PANTHER" id="PTHR35089">
    <property type="entry name" value="CHAPERONE PROTEIN SKP"/>
    <property type="match status" value="1"/>
</dbReference>
<dbReference type="GO" id="GO:0051082">
    <property type="term" value="F:unfolded protein binding"/>
    <property type="evidence" value="ECO:0007669"/>
    <property type="project" value="InterPro"/>
</dbReference>
<feature type="region of interest" description="Disordered" evidence="4">
    <location>
        <begin position="240"/>
        <end position="274"/>
    </location>
</feature>
<feature type="compositionally biased region" description="Basic and acidic residues" evidence="4">
    <location>
        <begin position="240"/>
        <end position="263"/>
    </location>
</feature>
<dbReference type="EMBL" id="JH651379">
    <property type="protein sequence ID" value="EIJ38842.1"/>
    <property type="molecule type" value="Genomic_DNA"/>
</dbReference>
<evidence type="ECO:0000313" key="6">
    <source>
        <dbReference type="Proteomes" id="UP000004690"/>
    </source>
</evidence>
<dbReference type="InterPro" id="IPR005632">
    <property type="entry name" value="Chaperone_Skp"/>
</dbReference>
<name>I3C5E9_9FLAO</name>
<keyword evidence="3" id="KW-0175">Coiled coil</keyword>
<dbReference type="SMART" id="SM00935">
    <property type="entry name" value="OmpH"/>
    <property type="match status" value="1"/>
</dbReference>
<keyword evidence="2" id="KW-0732">Signal</keyword>
<evidence type="ECO:0000313" key="5">
    <source>
        <dbReference type="EMBL" id="EIJ38842.1"/>
    </source>
</evidence>
<reference evidence="5 6" key="1">
    <citation type="submission" date="2012-02" db="EMBL/GenBank/DDBJ databases">
        <title>Improved High-Quality Draft genome of Joostella marina DSM 19592.</title>
        <authorList>
            <consortium name="US DOE Joint Genome Institute (JGI-PGF)"/>
            <person name="Lucas S."/>
            <person name="Copeland A."/>
            <person name="Lapidus A."/>
            <person name="Bruce D."/>
            <person name="Goodwin L."/>
            <person name="Pitluck S."/>
            <person name="Peters L."/>
            <person name="Chertkov O."/>
            <person name="Ovchinnikova G."/>
            <person name="Kyrpides N."/>
            <person name="Mavromatis K."/>
            <person name="Detter J.C."/>
            <person name="Han C."/>
            <person name="Land M."/>
            <person name="Hauser L."/>
            <person name="Markowitz V."/>
            <person name="Cheng J.-F."/>
            <person name="Hugenholtz P."/>
            <person name="Woyke T."/>
            <person name="Wu D."/>
            <person name="Tindall B."/>
            <person name="Brambilla E."/>
            <person name="Klenk H.-P."/>
            <person name="Eisen J.A."/>
        </authorList>
    </citation>
    <scope>NUCLEOTIDE SEQUENCE [LARGE SCALE GENOMIC DNA]</scope>
    <source>
        <strain evidence="5 6">DSM 19592</strain>
    </source>
</reference>